<dbReference type="InterPro" id="IPR013083">
    <property type="entry name" value="Znf_RING/FYVE/PHD"/>
</dbReference>
<dbReference type="Gene3D" id="3.30.40.10">
    <property type="entry name" value="Zinc/RING finger domain, C3HC4 (zinc finger)"/>
    <property type="match status" value="1"/>
</dbReference>
<organism evidence="10">
    <name type="scientific">Mesocestoides corti</name>
    <name type="common">Flatworm</name>
    <dbReference type="NCBI Taxonomy" id="53468"/>
    <lineage>
        <taxon>Eukaryota</taxon>
        <taxon>Metazoa</taxon>
        <taxon>Spiralia</taxon>
        <taxon>Lophotrochozoa</taxon>
        <taxon>Platyhelminthes</taxon>
        <taxon>Cestoda</taxon>
        <taxon>Eucestoda</taxon>
        <taxon>Cyclophyllidea</taxon>
        <taxon>Mesocestoididae</taxon>
        <taxon>Mesocestoides</taxon>
    </lineage>
</organism>
<proteinExistence type="predicted"/>
<name>A0A5K3EWB7_MESCO</name>
<dbReference type="GO" id="GO:0031902">
    <property type="term" value="C:late endosome membrane"/>
    <property type="evidence" value="ECO:0007669"/>
    <property type="project" value="UniProtKB-SubCell"/>
</dbReference>
<dbReference type="GO" id="GO:0030674">
    <property type="term" value="F:protein-macromolecule adaptor activity"/>
    <property type="evidence" value="ECO:0007669"/>
    <property type="project" value="TreeGrafter"/>
</dbReference>
<dbReference type="InterPro" id="IPR007810">
    <property type="entry name" value="Pep3/Vps18_beta-prop"/>
</dbReference>
<keyword evidence="3" id="KW-0479">Metal-binding</keyword>
<dbReference type="GO" id="GO:0030897">
    <property type="term" value="C:HOPS complex"/>
    <property type="evidence" value="ECO:0007669"/>
    <property type="project" value="TreeGrafter"/>
</dbReference>
<keyword evidence="5" id="KW-0862">Zinc</keyword>
<protein>
    <recommendedName>
        <fullName evidence="2">Vacuolar protein sorting-associated protein 18 homolog</fullName>
    </recommendedName>
</protein>
<feature type="region of interest" description="Disordered" evidence="7">
    <location>
        <begin position="515"/>
        <end position="534"/>
    </location>
</feature>
<dbReference type="PANTHER" id="PTHR23323:SF26">
    <property type="entry name" value="VACUOLAR PROTEIN SORTING-ASSOCIATED PROTEIN 18 HOMOLOG"/>
    <property type="match status" value="1"/>
</dbReference>
<dbReference type="PANTHER" id="PTHR23323">
    <property type="entry name" value="VACUOLAR PROTEIN SORTING-ASSOCIATED PROTEIN"/>
    <property type="match status" value="1"/>
</dbReference>
<evidence type="ECO:0000256" key="3">
    <source>
        <dbReference type="ARBA" id="ARBA00022723"/>
    </source>
</evidence>
<dbReference type="GO" id="GO:0007033">
    <property type="term" value="P:vacuole organization"/>
    <property type="evidence" value="ECO:0007669"/>
    <property type="project" value="TreeGrafter"/>
</dbReference>
<evidence type="ECO:0000259" key="8">
    <source>
        <dbReference type="Pfam" id="PF05131"/>
    </source>
</evidence>
<feature type="domain" description="Pep3/Vps18 beta-propeller" evidence="8">
    <location>
        <begin position="18"/>
        <end position="410"/>
    </location>
</feature>
<feature type="domain" description="Pep3/Vps18 RING C-terminal" evidence="9">
    <location>
        <begin position="972"/>
        <end position="1052"/>
    </location>
</feature>
<accession>A0A5K3EWB7</accession>
<evidence type="ECO:0000313" key="10">
    <source>
        <dbReference type="WBParaSite" id="MCU_003164-RC"/>
    </source>
</evidence>
<dbReference type="GO" id="GO:0048284">
    <property type="term" value="P:organelle fusion"/>
    <property type="evidence" value="ECO:0007669"/>
    <property type="project" value="TreeGrafter"/>
</dbReference>
<dbReference type="GO" id="GO:0006904">
    <property type="term" value="P:vesicle docking involved in exocytosis"/>
    <property type="evidence" value="ECO:0007669"/>
    <property type="project" value="TreeGrafter"/>
</dbReference>
<dbReference type="SUPFAM" id="SSF57850">
    <property type="entry name" value="RING/U-box"/>
    <property type="match status" value="1"/>
</dbReference>
<dbReference type="AlphaFoldDB" id="A0A5K3EWB7"/>
<evidence type="ECO:0000256" key="6">
    <source>
        <dbReference type="ARBA" id="ARBA00023136"/>
    </source>
</evidence>
<sequence length="1076" mass="119685">MAAKDTEETVEFFSEDGIFSLNPLSWFRPSSHITHAVVSSNIVFAATTSNTLIMAGAFDRSYFKETEICQQSDDRVHNLFVDSRGCHIVISMQSGVNYYTTRKCMKIKQLSKAKDLLIDSVAWNPFNESDTATQEILIGANDGSIFEAVISSSEERLRTTCNTVLWKNLIKLDNSVTGLAVVRYPPGSPLVPVGEPQMCVVFASTPGRLYQFVGRIQSPDLTPSRLYINAQAAATALREGYLPGLYAPVFAAYAQNLSGSKCVEFPGSYGYSDLKLFQKNDEEVPSQFAWMTASGIYFGRLDTTRLLDPVLASSTTDPTATVRISLTSQVKLIPYPTMAGESVGLPLNICLTEFHVIIAFADRVKAVNLLDERAVFSRSTLDALAGAQTGAICRDAASGLLWLHSCKTLCQLTLDHEDTRIWKIHLERDEFNDARKYCKTAEQLDQINCREAEFCFARGDYIRSAELFAETSTPFEEVALRFSQTSVLTSGKGDVEGAPVATGIALTEDYGVDGEHRKFEKEEPEEKENSSTPDAAMPLGLNLQLLTPSIPLKVFLRAKLKLIEKTSDERQAAIVALWLIELLLGEIGVYEDRCGKPCVPLARQEELSSVRGEFRQLITSSVIEKILPNCKDLIYKLLLNHGNHTDLVFFAKNIGDHDRLIDHYMSRGAHTEAVFVFTTHPSCAQKLYQYSAQLASSEPRMLVDALIRAGRRLCPCRLLPSVLLLPSDEAIRYLEFVVDQLQCQEQAIHHQLILLYSGSASPSNDVRLLGYLKRNTSPSLCEVFAGAFDGLNESDNMPQALSSAYSTLEPALPYDPGFAIRTSMENGCLRSTIFLLQSLGLFKQAVEEALSKNDVALAKEVVNSDMIGIDTQRVLWLRIARHVITDKSNPQEATALLQESALLGLEDVFPLFPDFVTIDEFREIICASLDTYNSQIEQLKSEMRVTAESSNEIRTQLNNLKSHFELIPENARCSHCLYALALRTFYVFPCGHFFHTDCLMNLVRPHLAPSDAARLAALYARSETDGSVVQKFRSHFDELVAADCVLCGRIAVESVTRLYFADAQTYEAERKLWLSS</sequence>
<evidence type="ECO:0000256" key="7">
    <source>
        <dbReference type="SAM" id="MobiDB-lite"/>
    </source>
</evidence>
<evidence type="ECO:0000256" key="5">
    <source>
        <dbReference type="ARBA" id="ARBA00022833"/>
    </source>
</evidence>
<comment type="subcellular location">
    <subcellularLocation>
        <location evidence="1">Late endosome membrane</location>
        <topology evidence="1">Peripheral membrane protein</topology>
        <orientation evidence="1">Cytoplasmic side</orientation>
    </subcellularLocation>
</comment>
<dbReference type="GO" id="GO:0008270">
    <property type="term" value="F:zinc ion binding"/>
    <property type="evidence" value="ECO:0007669"/>
    <property type="project" value="UniProtKB-KW"/>
</dbReference>
<dbReference type="Pfam" id="PF26148">
    <property type="entry name" value="VPS18_RING_C"/>
    <property type="match status" value="1"/>
</dbReference>
<keyword evidence="4" id="KW-0863">Zinc-finger</keyword>
<dbReference type="GO" id="GO:0007032">
    <property type="term" value="P:endosome organization"/>
    <property type="evidence" value="ECO:0007669"/>
    <property type="project" value="TreeGrafter"/>
</dbReference>
<dbReference type="InterPro" id="IPR058919">
    <property type="entry name" value="Pep3/Vps18_RING_C"/>
</dbReference>
<reference evidence="10" key="1">
    <citation type="submission" date="2019-11" db="UniProtKB">
        <authorList>
            <consortium name="WormBaseParasite"/>
        </authorList>
    </citation>
    <scope>IDENTIFICATION</scope>
</reference>
<keyword evidence="6" id="KW-0472">Membrane</keyword>
<evidence type="ECO:0000256" key="4">
    <source>
        <dbReference type="ARBA" id="ARBA00022771"/>
    </source>
</evidence>
<dbReference type="WBParaSite" id="MCU_003164-RC">
    <property type="protein sequence ID" value="MCU_003164-RC"/>
    <property type="gene ID" value="MCU_003164"/>
</dbReference>
<evidence type="ECO:0000256" key="2">
    <source>
        <dbReference type="ARBA" id="ARBA00017338"/>
    </source>
</evidence>
<dbReference type="Pfam" id="PF05131">
    <property type="entry name" value="Pep3_Vps18"/>
    <property type="match status" value="1"/>
</dbReference>
<evidence type="ECO:0000259" key="9">
    <source>
        <dbReference type="Pfam" id="PF26148"/>
    </source>
</evidence>
<evidence type="ECO:0000256" key="1">
    <source>
        <dbReference type="ARBA" id="ARBA00004492"/>
    </source>
</evidence>